<evidence type="ECO:0000259" key="1">
    <source>
        <dbReference type="PROSITE" id="PS50181"/>
    </source>
</evidence>
<dbReference type="EMBL" id="KB445810">
    <property type="protein sequence ID" value="EMD32577.1"/>
    <property type="molecule type" value="Genomic_DNA"/>
</dbReference>
<dbReference type="Gene3D" id="1.20.1280.50">
    <property type="match status" value="1"/>
</dbReference>
<dbReference type="SUPFAM" id="SSF81383">
    <property type="entry name" value="F-box domain"/>
    <property type="match status" value="1"/>
</dbReference>
<dbReference type="Pfam" id="PF12014">
    <property type="entry name" value="Cyclin_D1_bind"/>
    <property type="match status" value="1"/>
</dbReference>
<dbReference type="InterPro" id="IPR001810">
    <property type="entry name" value="F-box_dom"/>
</dbReference>
<dbReference type="SMART" id="SM00256">
    <property type="entry name" value="FBOX"/>
    <property type="match status" value="1"/>
</dbReference>
<name>M2R2V3_CERS8</name>
<dbReference type="HOGENOM" id="CLU_042699_0_0_1"/>
<sequence>MLDEDTSNSSVPGLLNPSRHARTTIRDVPYEMVHEVTTYLSLSDIMTLSSTCREFYYSVTRDESIWQRFCSLYGVADLAPFSGRTFRTLYTRWLHQYGPLLGLWASDNILRGSVIEFRIAPNRWNPDGIPVIVGEAWSVEHHTADPPGPTQPRYIGFVQIGFDIAQRRADEVITMWRIDSEELVLLPWHTYNVTPEWKLGKVFSRRSYVQLRNGGATPHPTLCDVHSGDTRPWHDAGREPLRVQTLQNVCEQPGAFLEDGRRDPGASQFPTLTYRVVPTERAALCINAPQWWRNTAHWALIAPFSHVLGTSMLNSPPRFYPLRMHTETGMDPTSPDWRVDTLHGLWLGDHGAQLKTEVLWLQSGPGDEVRAWKVTGDPHVPRGQLSWMTTMNAAHEVNVNQFDWLLNGLQVRPTGSIRAFSGFMHAGTSNGLM</sequence>
<dbReference type="GO" id="GO:0016567">
    <property type="term" value="P:protein ubiquitination"/>
    <property type="evidence" value="ECO:0007669"/>
    <property type="project" value="UniProtKB-UniPathway"/>
</dbReference>
<evidence type="ECO:0000313" key="3">
    <source>
        <dbReference type="Proteomes" id="UP000016930"/>
    </source>
</evidence>
<evidence type="ECO:0000313" key="2">
    <source>
        <dbReference type="EMBL" id="EMD32577.1"/>
    </source>
</evidence>
<dbReference type="InterPro" id="IPR036047">
    <property type="entry name" value="F-box-like_dom_sf"/>
</dbReference>
<dbReference type="Pfam" id="PF12937">
    <property type="entry name" value="F-box-like"/>
    <property type="match status" value="1"/>
</dbReference>
<gene>
    <name evidence="2" type="ORF">CERSUDRAFT_99308</name>
</gene>
<dbReference type="AlphaFoldDB" id="M2R2V3"/>
<reference evidence="2 3" key="1">
    <citation type="journal article" date="2012" name="Proc. Natl. Acad. Sci. U.S.A.">
        <title>Comparative genomics of Ceriporiopsis subvermispora and Phanerochaete chrysosporium provide insight into selective ligninolysis.</title>
        <authorList>
            <person name="Fernandez-Fueyo E."/>
            <person name="Ruiz-Duenas F.J."/>
            <person name="Ferreira P."/>
            <person name="Floudas D."/>
            <person name="Hibbett D.S."/>
            <person name="Canessa P."/>
            <person name="Larrondo L.F."/>
            <person name="James T.Y."/>
            <person name="Seelenfreund D."/>
            <person name="Lobos S."/>
            <person name="Polanco R."/>
            <person name="Tello M."/>
            <person name="Honda Y."/>
            <person name="Watanabe T."/>
            <person name="Watanabe T."/>
            <person name="Ryu J.S."/>
            <person name="Kubicek C.P."/>
            <person name="Schmoll M."/>
            <person name="Gaskell J."/>
            <person name="Hammel K.E."/>
            <person name="St John F.J."/>
            <person name="Vanden Wymelenberg A."/>
            <person name="Sabat G."/>
            <person name="Splinter BonDurant S."/>
            <person name="Syed K."/>
            <person name="Yadav J.S."/>
            <person name="Doddapaneni H."/>
            <person name="Subramanian V."/>
            <person name="Lavin J.L."/>
            <person name="Oguiza J.A."/>
            <person name="Perez G."/>
            <person name="Pisabarro A.G."/>
            <person name="Ramirez L."/>
            <person name="Santoyo F."/>
            <person name="Master E."/>
            <person name="Coutinho P.M."/>
            <person name="Henrissat B."/>
            <person name="Lombard V."/>
            <person name="Magnuson J.K."/>
            <person name="Kuees U."/>
            <person name="Hori C."/>
            <person name="Igarashi K."/>
            <person name="Samejima M."/>
            <person name="Held B.W."/>
            <person name="Barry K.W."/>
            <person name="LaButti K.M."/>
            <person name="Lapidus A."/>
            <person name="Lindquist E.A."/>
            <person name="Lucas S.M."/>
            <person name="Riley R."/>
            <person name="Salamov A.A."/>
            <person name="Hoffmeister D."/>
            <person name="Schwenk D."/>
            <person name="Hadar Y."/>
            <person name="Yarden O."/>
            <person name="de Vries R.P."/>
            <person name="Wiebenga A."/>
            <person name="Stenlid J."/>
            <person name="Eastwood D."/>
            <person name="Grigoriev I.V."/>
            <person name="Berka R.M."/>
            <person name="Blanchette R.A."/>
            <person name="Kersten P."/>
            <person name="Martinez A.T."/>
            <person name="Vicuna R."/>
            <person name="Cullen D."/>
        </authorList>
    </citation>
    <scope>NUCLEOTIDE SEQUENCE [LARGE SCALE GENOMIC DNA]</scope>
    <source>
        <strain evidence="2 3">B</strain>
    </source>
</reference>
<dbReference type="STRING" id="914234.M2R2V3"/>
<dbReference type="Proteomes" id="UP000016930">
    <property type="component" value="Unassembled WGS sequence"/>
</dbReference>
<dbReference type="CDD" id="cd22146">
    <property type="entry name" value="F-box_ScMFB1-like"/>
    <property type="match status" value="1"/>
</dbReference>
<keyword evidence="3" id="KW-1185">Reference proteome</keyword>
<dbReference type="PROSITE" id="PS50181">
    <property type="entry name" value="FBOX"/>
    <property type="match status" value="1"/>
</dbReference>
<accession>M2R2V3</accession>
<protein>
    <recommendedName>
        <fullName evidence="1">F-box domain-containing protein</fullName>
    </recommendedName>
</protein>
<proteinExistence type="predicted"/>
<feature type="domain" description="F-box" evidence="1">
    <location>
        <begin position="22"/>
        <end position="69"/>
    </location>
</feature>
<organism evidence="2 3">
    <name type="scientific">Ceriporiopsis subvermispora (strain B)</name>
    <name type="common">White-rot fungus</name>
    <name type="synonym">Gelatoporia subvermispora</name>
    <dbReference type="NCBI Taxonomy" id="914234"/>
    <lineage>
        <taxon>Eukaryota</taxon>
        <taxon>Fungi</taxon>
        <taxon>Dikarya</taxon>
        <taxon>Basidiomycota</taxon>
        <taxon>Agaricomycotina</taxon>
        <taxon>Agaricomycetes</taxon>
        <taxon>Polyporales</taxon>
        <taxon>Gelatoporiaceae</taxon>
        <taxon>Gelatoporia</taxon>
    </lineage>
</organism>
<dbReference type="OrthoDB" id="722566at2759"/>
<dbReference type="UniPathway" id="UPA00143"/>